<dbReference type="OrthoDB" id="9764467at2"/>
<gene>
    <name evidence="1" type="ORF">DNK49_10530</name>
</gene>
<dbReference type="Proteomes" id="UP000248259">
    <property type="component" value="Unassembled WGS sequence"/>
</dbReference>
<dbReference type="EMBL" id="QKOE01000006">
    <property type="protein sequence ID" value="PZA16557.1"/>
    <property type="molecule type" value="Genomic_DNA"/>
</dbReference>
<evidence type="ECO:0000313" key="2">
    <source>
        <dbReference type="Proteomes" id="UP000248259"/>
    </source>
</evidence>
<accession>A0A323UVU6</accession>
<proteinExistence type="predicted"/>
<dbReference type="AlphaFoldDB" id="A0A323UVU6"/>
<comment type="caution">
    <text evidence="1">The sequence shown here is derived from an EMBL/GenBank/DDBJ whole genome shotgun (WGS) entry which is preliminary data.</text>
</comment>
<organism evidence="1 2">
    <name type="scientific">Parazoarcus communis SWub3 = DSM 12120</name>
    <dbReference type="NCBI Taxonomy" id="1121029"/>
    <lineage>
        <taxon>Bacteria</taxon>
        <taxon>Pseudomonadati</taxon>
        <taxon>Pseudomonadota</taxon>
        <taxon>Betaproteobacteria</taxon>
        <taxon>Rhodocyclales</taxon>
        <taxon>Zoogloeaceae</taxon>
        <taxon>Parazoarcus</taxon>
    </lineage>
</organism>
<name>A0A323UVU6_9RHOO</name>
<evidence type="ECO:0000313" key="1">
    <source>
        <dbReference type="EMBL" id="PZA16557.1"/>
    </source>
</evidence>
<protein>
    <submittedName>
        <fullName evidence="1">Uncharacterized protein</fullName>
    </submittedName>
</protein>
<keyword evidence="2" id="KW-1185">Reference proteome</keyword>
<sequence>MQAPRCVGSALDVSVRPVAAGSVPICKFRTGSGATLIADDLFINCDDRRTAAGLNVLGRQCSTPPILLSQRWRSITSSLPMGPNRSVLSG</sequence>
<reference evidence="1 2" key="1">
    <citation type="submission" date="2018-06" db="EMBL/GenBank/DDBJ databases">
        <title>Azoarcus communis strain SWub3 genome.</title>
        <authorList>
            <person name="Zorraquino Salvo V."/>
            <person name="Toubiana D."/>
            <person name="Blumwald E."/>
        </authorList>
    </citation>
    <scope>NUCLEOTIDE SEQUENCE [LARGE SCALE GENOMIC DNA]</scope>
    <source>
        <strain evidence="1 2">SWub3</strain>
    </source>
</reference>